<proteinExistence type="predicted"/>
<protein>
    <submittedName>
        <fullName evidence="3">Lytic transglycosylase</fullName>
    </submittedName>
</protein>
<evidence type="ECO:0000313" key="4">
    <source>
        <dbReference type="Proteomes" id="UP000032689"/>
    </source>
</evidence>
<dbReference type="InterPro" id="IPR023346">
    <property type="entry name" value="Lysozyme-like_dom_sf"/>
</dbReference>
<feature type="compositionally biased region" description="Basic and acidic residues" evidence="1">
    <location>
        <begin position="58"/>
        <end position="68"/>
    </location>
</feature>
<dbReference type="KEGG" id="vg:26640901"/>
<dbReference type="InterPro" id="IPR008258">
    <property type="entry name" value="Transglycosylase_SLT_dom_1"/>
</dbReference>
<accession>A0A0D3MVA9</accession>
<feature type="domain" description="Transglycosylase SLT" evidence="2">
    <location>
        <begin position="88"/>
        <end position="142"/>
    </location>
</feature>
<evidence type="ECO:0000313" key="3">
    <source>
        <dbReference type="EMBL" id="AJA42204.1"/>
    </source>
</evidence>
<evidence type="ECO:0000256" key="1">
    <source>
        <dbReference type="SAM" id="MobiDB-lite"/>
    </source>
</evidence>
<feature type="region of interest" description="Disordered" evidence="1">
    <location>
        <begin position="163"/>
        <end position="221"/>
    </location>
</feature>
<dbReference type="Proteomes" id="UP000032689">
    <property type="component" value="Segment"/>
</dbReference>
<dbReference type="GeneID" id="26640901"/>
<feature type="compositionally biased region" description="Low complexity" evidence="1">
    <location>
        <begin position="207"/>
        <end position="221"/>
    </location>
</feature>
<feature type="region of interest" description="Disordered" evidence="1">
    <location>
        <begin position="33"/>
        <end position="68"/>
    </location>
</feature>
<organism evidence="3 4">
    <name type="scientific">Staphylococcus phage vB_SepM_ phiIPLA-C1C</name>
    <dbReference type="NCBI Taxonomy" id="1572704"/>
    <lineage>
        <taxon>Viruses</taxon>
        <taxon>Duplodnaviria</taxon>
        <taxon>Heunggongvirae</taxon>
        <taxon>Uroviricota</taxon>
        <taxon>Caudoviricetes</taxon>
        <taxon>Herelleviridae</taxon>
        <taxon>Twortvirinae</taxon>
        <taxon>Sepunavirus</taxon>
        <taxon>Sepunavirus IPLAC1C</taxon>
    </lineage>
</organism>
<dbReference type="Pfam" id="PF01464">
    <property type="entry name" value="SLT"/>
    <property type="match status" value="1"/>
</dbReference>
<dbReference type="SUPFAM" id="SSF53955">
    <property type="entry name" value="Lysozyme-like"/>
    <property type="match status" value="1"/>
</dbReference>
<keyword evidence="4" id="KW-1185">Reference proteome</keyword>
<dbReference type="RefSeq" id="YP_009214484.1">
    <property type="nucleotide sequence ID" value="NC_028962.1"/>
</dbReference>
<reference evidence="3 4" key="1">
    <citation type="journal article" date="2015" name="Appl. Environ. Microbiol.">
        <title>Two Phages, phiIPLA-RODI and phiIPLA-C1C, Lyse Mono- and Dual-Species Staphylococcal Biofilms.</title>
        <authorList>
            <person name="Gutierrez D."/>
            <person name="Vandenheuvel D."/>
            <person name="Martinez B."/>
            <person name="Rodriguez A."/>
            <person name="Lavigne R."/>
            <person name="Garcia P."/>
        </authorList>
    </citation>
    <scope>NUCLEOTIDE SEQUENCE [LARGE SCALE GENOMIC DNA]</scope>
</reference>
<dbReference type="OrthoDB" id="15066at10239"/>
<sequence length="265" mass="28591">MTTEQLREKNNASETKNLKTYKSLLDRAEQLINDAKSLDGGGSDSGSSDDSDVGDSAGGDKKKSADKWKDDIRKAAKAMGVKISDKDVDGIASLIQKESGGDPKIKQQIKDINSGGNEAQGLLQYVPSTFNNYKVKGHGNIHNGYDQLLAFFNNKNWKSDYNPNGGWSPTGGRAKGGKGGRFSAPQEPVSPVTSALLNNTAPLPTRSSNSNSMSSNVNNNNNVRVNVNVQGNQNNSEELGEAVESKFNNVMNTDLSIFSNQYRRV</sequence>
<evidence type="ECO:0000259" key="2">
    <source>
        <dbReference type="Pfam" id="PF01464"/>
    </source>
</evidence>
<name>A0A0D3MVA9_9CAUD</name>
<dbReference type="Gene3D" id="1.10.530.10">
    <property type="match status" value="1"/>
</dbReference>
<dbReference type="EMBL" id="KP027447">
    <property type="protein sequence ID" value="AJA42204.1"/>
    <property type="molecule type" value="Genomic_DNA"/>
</dbReference>
<feature type="compositionally biased region" description="Polar residues" evidence="1">
    <location>
        <begin position="191"/>
        <end position="206"/>
    </location>
</feature>